<name>A0A1X3D6F1_9NEIS</name>
<dbReference type="Proteomes" id="UP000193118">
    <property type="component" value="Unassembled WGS sequence"/>
</dbReference>
<accession>A0A1X3D6F1</accession>
<reference evidence="2" key="1">
    <citation type="submission" date="2017-01" db="EMBL/GenBank/DDBJ databases">
        <authorList>
            <person name="Wolfgang W.J."/>
            <person name="Cole J."/>
            <person name="Wroblewski D."/>
            <person name="Mcginnis J."/>
            <person name="Musser K.A."/>
        </authorList>
    </citation>
    <scope>NUCLEOTIDE SEQUENCE [LARGE SCALE GENOMIC DNA]</scope>
    <source>
        <strain evidence="2">DSM 19151</strain>
    </source>
</reference>
<keyword evidence="2" id="KW-1185">Reference proteome</keyword>
<sequence>MKIREWQRAIIAEVAIEKNVGAIAELDGCGRLAGRLKGCGGVCAHDFAVIEKPKHGFNGAARQSDSQRFHQLAWKFKGHLNMISKR</sequence>
<dbReference type="AlphaFoldDB" id="A0A1X3D6F1"/>
<evidence type="ECO:0000313" key="2">
    <source>
        <dbReference type="Proteomes" id="UP000193118"/>
    </source>
</evidence>
<proteinExistence type="predicted"/>
<evidence type="ECO:0000313" key="1">
    <source>
        <dbReference type="EMBL" id="OSI15519.1"/>
    </source>
</evidence>
<protein>
    <submittedName>
        <fullName evidence="1">Uncharacterized protein</fullName>
    </submittedName>
</protein>
<gene>
    <name evidence="1" type="ORF">BWD09_08565</name>
</gene>
<comment type="caution">
    <text evidence="1">The sequence shown here is derived from an EMBL/GenBank/DDBJ whole genome shotgun (WGS) entry which is preliminary data.</text>
</comment>
<dbReference type="EMBL" id="MTBO01000022">
    <property type="protein sequence ID" value="OSI15519.1"/>
    <property type="molecule type" value="Genomic_DNA"/>
</dbReference>
<organism evidence="1 2">
    <name type="scientific">Neisseria dentiae</name>
    <dbReference type="NCBI Taxonomy" id="194197"/>
    <lineage>
        <taxon>Bacteria</taxon>
        <taxon>Pseudomonadati</taxon>
        <taxon>Pseudomonadota</taxon>
        <taxon>Betaproteobacteria</taxon>
        <taxon>Neisseriales</taxon>
        <taxon>Neisseriaceae</taxon>
        <taxon>Neisseria</taxon>
    </lineage>
</organism>